<feature type="domain" description="DUF6671" evidence="1">
    <location>
        <begin position="71"/>
        <end position="291"/>
    </location>
</feature>
<dbReference type="RefSeq" id="WP_218121404.1">
    <property type="nucleotide sequence ID" value="NZ_FNFK01000018.1"/>
</dbReference>
<dbReference type="InterPro" id="IPR046612">
    <property type="entry name" value="DUF6671"/>
</dbReference>
<keyword evidence="3" id="KW-1185">Reference proteome</keyword>
<proteinExistence type="predicted"/>
<dbReference type="Pfam" id="PF20376">
    <property type="entry name" value="DUF6671"/>
    <property type="match status" value="1"/>
</dbReference>
<evidence type="ECO:0000259" key="1">
    <source>
        <dbReference type="Pfam" id="PF20376"/>
    </source>
</evidence>
<dbReference type="STRING" id="426701.SAMN04488098_101828"/>
<accession>A0A1G9A8S3</accession>
<evidence type="ECO:0000313" key="3">
    <source>
        <dbReference type="Proteomes" id="UP000199433"/>
    </source>
</evidence>
<dbReference type="Proteomes" id="UP000199433">
    <property type="component" value="Unassembled WGS sequence"/>
</dbReference>
<sequence>MVKKEEGFALFKGRSAVLATMHKKEQVIAPVMESELGIHIHVPEGFDSDRYGTFTGEIERTGNQLEAARLKAEAAIELTGCTLAVSSEGSFGPHPMIPFLPCNREVVMLLDKDQNLEIIGTAITTHTYFKHKVISSFEEACSFAESVEFPDTGIVVKVKEQSIDPDEMTKGIISTDLLKEAVHKALTKSSDGTIFIETDVRAMYNPKRMKNIEAAARDLVKNILSSCPACEWPGYKAVSSKKGLPCEWCRQPTGLTLSLKYECTKCGYNEEQLYPEGIEQADPGQCSYCNP</sequence>
<reference evidence="3" key="1">
    <citation type="submission" date="2016-10" db="EMBL/GenBank/DDBJ databases">
        <authorList>
            <person name="Varghese N."/>
            <person name="Submissions S."/>
        </authorList>
    </citation>
    <scope>NUCLEOTIDE SEQUENCE [LARGE SCALE GENOMIC DNA]</scope>
    <source>
        <strain evidence="3">DSM 19181</strain>
    </source>
</reference>
<name>A0A1G9A8S3_9LACT</name>
<dbReference type="AlphaFoldDB" id="A0A1G9A8S3"/>
<dbReference type="EMBL" id="FNFK01000018">
    <property type="protein sequence ID" value="SDK23224.1"/>
    <property type="molecule type" value="Genomic_DNA"/>
</dbReference>
<evidence type="ECO:0000313" key="2">
    <source>
        <dbReference type="EMBL" id="SDK23224.1"/>
    </source>
</evidence>
<organism evidence="2 3">
    <name type="scientific">Alkalibacterium thalassium</name>
    <dbReference type="NCBI Taxonomy" id="426701"/>
    <lineage>
        <taxon>Bacteria</taxon>
        <taxon>Bacillati</taxon>
        <taxon>Bacillota</taxon>
        <taxon>Bacilli</taxon>
        <taxon>Lactobacillales</taxon>
        <taxon>Carnobacteriaceae</taxon>
        <taxon>Alkalibacterium</taxon>
    </lineage>
</organism>
<gene>
    <name evidence="2" type="ORF">SAMN04488098_101828</name>
</gene>
<protein>
    <recommendedName>
        <fullName evidence="1">DUF6671 domain-containing protein</fullName>
    </recommendedName>
</protein>